<feature type="repeat" description="Solcar" evidence="6">
    <location>
        <begin position="1"/>
        <end position="82"/>
    </location>
</feature>
<feature type="non-terminal residue" evidence="9">
    <location>
        <position position="1"/>
    </location>
</feature>
<sequence>AAAGFSTRLITAPLDLLKIRLQLSPPPLSSTSSSGSRVASLAASVASREGAAGFFKGNLSATYLWVTYAAVQFTVYSSAHAFLSGLSDDRSSGPGHFLPGGLSPGAVAFASGAFSGLAATAATYPFDFARTGFAAAVEGRSGSLVGFLAGTVRAKGLGGIYAGVVPAMMSIVPLMGLNFLAYETLMQHLSAQPASSTKNKNVNAGLAGALSGGASKLLVYPLDTVKKRLQQESFQPSSPRRYSGALDCCRRIVVDEGAAALYRGLGPTMIKSMVSTGLTFAAFNATKAVLVSEWERREGIGY</sequence>
<comment type="caution">
    <text evidence="9">The sequence shown here is derived from an EMBL/GenBank/DDBJ whole genome shotgun (WGS) entry which is preliminary data.</text>
</comment>
<dbReference type="InterPro" id="IPR023395">
    <property type="entry name" value="MCP_dom_sf"/>
</dbReference>
<protein>
    <recommendedName>
        <fullName evidence="11">Mitochondrial carrier protein</fullName>
    </recommendedName>
</protein>
<feature type="repeat" description="Solcar" evidence="6">
    <location>
        <begin position="199"/>
        <end position="289"/>
    </location>
</feature>
<evidence type="ECO:0000313" key="9">
    <source>
        <dbReference type="EMBL" id="GMI28990.1"/>
    </source>
</evidence>
<evidence type="ECO:0008006" key="11">
    <source>
        <dbReference type="Google" id="ProtNLM"/>
    </source>
</evidence>
<evidence type="ECO:0000256" key="3">
    <source>
        <dbReference type="ARBA" id="ARBA00022692"/>
    </source>
</evidence>
<evidence type="ECO:0000313" key="10">
    <source>
        <dbReference type="Proteomes" id="UP001165060"/>
    </source>
</evidence>
<dbReference type="PRINTS" id="PR00926">
    <property type="entry name" value="MITOCARRIER"/>
</dbReference>
<keyword evidence="10" id="KW-1185">Reference proteome</keyword>
<keyword evidence="2 7" id="KW-0813">Transport</keyword>
<dbReference type="PROSITE" id="PS50920">
    <property type="entry name" value="SOLCAR"/>
    <property type="match status" value="3"/>
</dbReference>
<keyword evidence="4" id="KW-0677">Repeat</keyword>
<feature type="repeat" description="Solcar" evidence="6">
    <location>
        <begin position="103"/>
        <end position="188"/>
    </location>
</feature>
<evidence type="ECO:0000256" key="5">
    <source>
        <dbReference type="ARBA" id="ARBA00023136"/>
    </source>
</evidence>
<dbReference type="Gene3D" id="1.50.40.10">
    <property type="entry name" value="Mitochondrial carrier domain"/>
    <property type="match status" value="1"/>
</dbReference>
<dbReference type="SUPFAM" id="SSF103506">
    <property type="entry name" value="Mitochondrial carrier"/>
    <property type="match status" value="1"/>
</dbReference>
<comment type="subcellular location">
    <subcellularLocation>
        <location evidence="1">Membrane</location>
        <topology evidence="1">Multi-pass membrane protein</topology>
    </subcellularLocation>
</comment>
<comment type="similarity">
    <text evidence="7">Belongs to the mitochondrial carrier (TC 2.A.29) family.</text>
</comment>
<keyword evidence="3 6" id="KW-0812">Transmembrane</keyword>
<accession>A0ABQ6MLZ9</accession>
<dbReference type="Proteomes" id="UP001165060">
    <property type="component" value="Unassembled WGS sequence"/>
</dbReference>
<name>A0ABQ6MLZ9_9STRA</name>
<dbReference type="InterPro" id="IPR002067">
    <property type="entry name" value="MCP"/>
</dbReference>
<organism evidence="9 10">
    <name type="scientific">Tetraparma gracilis</name>
    <dbReference type="NCBI Taxonomy" id="2962635"/>
    <lineage>
        <taxon>Eukaryota</taxon>
        <taxon>Sar</taxon>
        <taxon>Stramenopiles</taxon>
        <taxon>Ochrophyta</taxon>
        <taxon>Bolidophyceae</taxon>
        <taxon>Parmales</taxon>
        <taxon>Triparmaceae</taxon>
        <taxon>Tetraparma</taxon>
    </lineage>
</organism>
<reference evidence="9 10" key="1">
    <citation type="journal article" date="2023" name="Commun. Biol.">
        <title>Genome analysis of Parmales, the sister group of diatoms, reveals the evolutionary specialization of diatoms from phago-mixotrophs to photoautotrophs.</title>
        <authorList>
            <person name="Ban H."/>
            <person name="Sato S."/>
            <person name="Yoshikawa S."/>
            <person name="Yamada K."/>
            <person name="Nakamura Y."/>
            <person name="Ichinomiya M."/>
            <person name="Sato N."/>
            <person name="Blanc-Mathieu R."/>
            <person name="Endo H."/>
            <person name="Kuwata A."/>
            <person name="Ogata H."/>
        </authorList>
    </citation>
    <scope>NUCLEOTIDE SEQUENCE [LARGE SCALE GENOMIC DNA]</scope>
</reference>
<evidence type="ECO:0000256" key="8">
    <source>
        <dbReference type="SAM" id="Phobius"/>
    </source>
</evidence>
<feature type="transmembrane region" description="Helical" evidence="8">
    <location>
        <begin position="160"/>
        <end position="182"/>
    </location>
</feature>
<dbReference type="EMBL" id="BRYB01000384">
    <property type="protein sequence ID" value="GMI28990.1"/>
    <property type="molecule type" value="Genomic_DNA"/>
</dbReference>
<dbReference type="Pfam" id="PF00153">
    <property type="entry name" value="Mito_carr"/>
    <property type="match status" value="3"/>
</dbReference>
<evidence type="ECO:0000256" key="6">
    <source>
        <dbReference type="PROSITE-ProRule" id="PRU00282"/>
    </source>
</evidence>
<evidence type="ECO:0000256" key="1">
    <source>
        <dbReference type="ARBA" id="ARBA00004141"/>
    </source>
</evidence>
<gene>
    <name evidence="9" type="ORF">TeGR_g11796</name>
</gene>
<dbReference type="InterPro" id="IPR018108">
    <property type="entry name" value="MCP_transmembrane"/>
</dbReference>
<keyword evidence="8" id="KW-1133">Transmembrane helix</keyword>
<proteinExistence type="inferred from homology"/>
<evidence type="ECO:0000256" key="7">
    <source>
        <dbReference type="RuleBase" id="RU000488"/>
    </source>
</evidence>
<dbReference type="PANTHER" id="PTHR24089">
    <property type="entry name" value="SOLUTE CARRIER FAMILY 25"/>
    <property type="match status" value="1"/>
</dbReference>
<evidence type="ECO:0000256" key="2">
    <source>
        <dbReference type="ARBA" id="ARBA00022448"/>
    </source>
</evidence>
<keyword evidence="5 6" id="KW-0472">Membrane</keyword>
<evidence type="ECO:0000256" key="4">
    <source>
        <dbReference type="ARBA" id="ARBA00022737"/>
    </source>
</evidence>